<reference evidence="6" key="1">
    <citation type="submission" date="2021-02" db="EMBL/GenBank/DDBJ databases">
        <authorList>
            <person name="Nowell W R."/>
        </authorList>
    </citation>
    <scope>NUCLEOTIDE SEQUENCE</scope>
</reference>
<keyword evidence="2" id="KW-1133">Transmembrane helix</keyword>
<dbReference type="PANTHER" id="PTHR45947:SF3">
    <property type="entry name" value="SULFOQUINOVOSYL TRANSFERASE SQD2"/>
    <property type="match status" value="1"/>
</dbReference>
<dbReference type="AlphaFoldDB" id="A0A818UUI8"/>
<dbReference type="InterPro" id="IPR028098">
    <property type="entry name" value="Glyco_trans_4-like_N"/>
</dbReference>
<accession>A0A818UUI8</accession>
<feature type="domain" description="Glycosyltransferase subfamily 4-like N-terminal" evidence="4">
    <location>
        <begin position="39"/>
        <end position="214"/>
    </location>
</feature>
<dbReference type="SUPFAM" id="SSF53756">
    <property type="entry name" value="UDP-Glycosyltransferase/glycogen phosphorylase"/>
    <property type="match status" value="1"/>
</dbReference>
<dbReference type="Pfam" id="PF00534">
    <property type="entry name" value="Glycos_transf_1"/>
    <property type="match status" value="1"/>
</dbReference>
<dbReference type="Proteomes" id="UP000663845">
    <property type="component" value="Unassembled WGS sequence"/>
</dbReference>
<keyword evidence="2" id="KW-0472">Membrane</keyword>
<dbReference type="Proteomes" id="UP000663844">
    <property type="component" value="Unassembled WGS sequence"/>
</dbReference>
<dbReference type="InterPro" id="IPR050194">
    <property type="entry name" value="Glycosyltransferase_grp1"/>
</dbReference>
<evidence type="ECO:0000313" key="7">
    <source>
        <dbReference type="Proteomes" id="UP000663844"/>
    </source>
</evidence>
<organism evidence="6 7">
    <name type="scientific">Adineta steineri</name>
    <dbReference type="NCBI Taxonomy" id="433720"/>
    <lineage>
        <taxon>Eukaryota</taxon>
        <taxon>Metazoa</taxon>
        <taxon>Spiralia</taxon>
        <taxon>Gnathifera</taxon>
        <taxon>Rotifera</taxon>
        <taxon>Eurotatoria</taxon>
        <taxon>Bdelloidea</taxon>
        <taxon>Adinetida</taxon>
        <taxon>Adinetidae</taxon>
        <taxon>Adineta</taxon>
    </lineage>
</organism>
<dbReference type="Gene3D" id="3.40.50.2000">
    <property type="entry name" value="Glycogen Phosphorylase B"/>
    <property type="match status" value="2"/>
</dbReference>
<keyword evidence="2" id="KW-0812">Transmembrane</keyword>
<feature type="transmembrane region" description="Helical" evidence="2">
    <location>
        <begin position="434"/>
        <end position="456"/>
    </location>
</feature>
<sequence length="479" mass="54930">MNNGVNMNVFYRDIDSDYVKSSPLHILFFAEFFPSYTCGVTRRLKEIVQRLVRQGHYIYVITGCKDADAWLEDSDLPRDRITFFILASTNFKNKINSALPFLYPHPAIFSAICQFSPDVVHIVDLTPASTLCGTFAKALNKPIIWSLHTNIDAYLSNYIRLFAVKYAQRVYQFIRVRYLHYSTVNLTVSQDFADFITHRGVPQPIVVWKTGVDSTLFHPAKRSRSMRYRMFGTTTNYTEEEMDRITVFVSVGRISPEKNFEFLSLLLERISCQSFLCIIGDGPYRYTLEPYFSSDRVYFFGYLDGEELANAYASADYFIYASVSETFGQVYLEAMASGTPVVAAKGSQLNELFVSGECGYMWEPGNLDSAEQAIGLAMKDRDNLSIKARQQALKYSWDSATDQINNIYRQAIVEHPAVHLDTTLPFSLAFFSRLFYYCISWFFYTLLAILFIAPFVRVSSPMSITNRTNNKTTHNRTET</sequence>
<comment type="caution">
    <text evidence="6">The sequence shown here is derived from an EMBL/GenBank/DDBJ whole genome shotgun (WGS) entry which is preliminary data.</text>
</comment>
<evidence type="ECO:0000259" key="3">
    <source>
        <dbReference type="Pfam" id="PF00534"/>
    </source>
</evidence>
<dbReference type="Pfam" id="PF13439">
    <property type="entry name" value="Glyco_transf_4"/>
    <property type="match status" value="1"/>
</dbReference>
<protein>
    <submittedName>
        <fullName evidence="6">Uncharacterized protein</fullName>
    </submittedName>
</protein>
<evidence type="ECO:0000256" key="2">
    <source>
        <dbReference type="SAM" id="Phobius"/>
    </source>
</evidence>
<keyword evidence="1" id="KW-0808">Transferase</keyword>
<evidence type="ECO:0000313" key="6">
    <source>
        <dbReference type="EMBL" id="CAF3696852.1"/>
    </source>
</evidence>
<name>A0A818UUI8_9BILA</name>
<feature type="domain" description="Glycosyl transferase family 1" evidence="3">
    <location>
        <begin position="247"/>
        <end position="388"/>
    </location>
</feature>
<evidence type="ECO:0000313" key="5">
    <source>
        <dbReference type="EMBL" id="CAF1188872.1"/>
    </source>
</evidence>
<evidence type="ECO:0000259" key="4">
    <source>
        <dbReference type="Pfam" id="PF13439"/>
    </source>
</evidence>
<proteinExistence type="predicted"/>
<keyword evidence="1" id="KW-0328">Glycosyltransferase</keyword>
<dbReference type="PANTHER" id="PTHR45947">
    <property type="entry name" value="SULFOQUINOVOSYL TRANSFERASE SQD2"/>
    <property type="match status" value="1"/>
</dbReference>
<evidence type="ECO:0000256" key="1">
    <source>
        <dbReference type="ARBA" id="ARBA00022676"/>
    </source>
</evidence>
<gene>
    <name evidence="5" type="ORF">JYZ213_LOCUS26219</name>
    <name evidence="6" type="ORF">OXD698_LOCUS12001</name>
</gene>
<dbReference type="EMBL" id="CAJNOG010000346">
    <property type="protein sequence ID" value="CAF1188872.1"/>
    <property type="molecule type" value="Genomic_DNA"/>
</dbReference>
<dbReference type="EMBL" id="CAJOAZ010000686">
    <property type="protein sequence ID" value="CAF3696852.1"/>
    <property type="molecule type" value="Genomic_DNA"/>
</dbReference>
<dbReference type="GO" id="GO:0016757">
    <property type="term" value="F:glycosyltransferase activity"/>
    <property type="evidence" value="ECO:0007669"/>
    <property type="project" value="UniProtKB-KW"/>
</dbReference>
<dbReference type="InterPro" id="IPR001296">
    <property type="entry name" value="Glyco_trans_1"/>
</dbReference>